<evidence type="ECO:0000313" key="1">
    <source>
        <dbReference type="EMBL" id="GAK69338.1"/>
    </source>
</evidence>
<dbReference type="Proteomes" id="UP000028701">
    <property type="component" value="Unassembled WGS sequence"/>
</dbReference>
<proteinExistence type="predicted"/>
<dbReference type="EMBL" id="BBJU01000004">
    <property type="protein sequence ID" value="GAK69338.1"/>
    <property type="molecule type" value="Genomic_DNA"/>
</dbReference>
<evidence type="ECO:0000313" key="2">
    <source>
        <dbReference type="Proteomes" id="UP000028701"/>
    </source>
</evidence>
<organism evidence="1 2">
    <name type="scientific">Agrobacterium rubi TR3 = NBRC 13261</name>
    <dbReference type="NCBI Taxonomy" id="1368415"/>
    <lineage>
        <taxon>Bacteria</taxon>
        <taxon>Pseudomonadati</taxon>
        <taxon>Pseudomonadota</taxon>
        <taxon>Alphaproteobacteria</taxon>
        <taxon>Hyphomicrobiales</taxon>
        <taxon>Rhizobiaceae</taxon>
        <taxon>Rhizobium/Agrobacterium group</taxon>
        <taxon>Agrobacterium</taxon>
    </lineage>
</organism>
<reference evidence="1 2" key="1">
    <citation type="submission" date="2014-08" db="EMBL/GenBank/DDBJ databases">
        <title>Whole genome shotgun sequence of Rhizobium rubi NBRC 13261.</title>
        <authorList>
            <person name="Katano-Makiyama Y."/>
            <person name="Hosoyama A."/>
            <person name="Hashimoto M."/>
            <person name="Hosoyama Y."/>
            <person name="Noguchi M."/>
            <person name="Tsuchikane K."/>
            <person name="Uohara A."/>
            <person name="Ohji S."/>
            <person name="Ichikawa N."/>
            <person name="Kimura A."/>
            <person name="Yamazoe A."/>
            <person name="Fujita N."/>
        </authorList>
    </citation>
    <scope>NUCLEOTIDE SEQUENCE [LARGE SCALE GENOMIC DNA]</scope>
    <source>
        <strain evidence="1 2">NBRC 13261</strain>
    </source>
</reference>
<sequence>MTCSFVEPHPIKCDRTPSESDNAVAKEIFNLVHSHHVEGGVFTSWPTHAVEVILARHRQPVAPSRTAEEVVRELFGVPPEMPWPFPHHERAVNLIQSALDAARVEGARLALEAAAKEAEQEDEYGHGVAREIRALDPAAIVKGGA</sequence>
<comment type="caution">
    <text evidence="1">The sequence shown here is derived from an EMBL/GenBank/DDBJ whole genome shotgun (WGS) entry which is preliminary data.</text>
</comment>
<protein>
    <submittedName>
        <fullName evidence="1">Uncharacterized protein</fullName>
    </submittedName>
</protein>
<dbReference type="AlphaFoldDB" id="A0A081CRP2"/>
<name>A0A081CRP2_9HYPH</name>
<accession>A0A081CRP2</accession>
<dbReference type="RefSeq" id="WP_045228924.1">
    <property type="nucleotide sequence ID" value="NZ_BBJU01000004.1"/>
</dbReference>
<gene>
    <name evidence="1" type="ORF">RRU01S_04_01600</name>
</gene>